<name>A0AAD5Q5R8_PYTIN</name>
<reference evidence="2" key="1">
    <citation type="submission" date="2021-12" db="EMBL/GenBank/DDBJ databases">
        <title>Prjna785345.</title>
        <authorList>
            <person name="Rujirawat T."/>
            <person name="Krajaejun T."/>
        </authorList>
    </citation>
    <scope>NUCLEOTIDE SEQUENCE</scope>
    <source>
        <strain evidence="2">Pi057C3</strain>
    </source>
</reference>
<proteinExistence type="predicted"/>
<feature type="region of interest" description="Disordered" evidence="1">
    <location>
        <begin position="67"/>
        <end position="107"/>
    </location>
</feature>
<feature type="compositionally biased region" description="Polar residues" evidence="1">
    <location>
        <begin position="74"/>
        <end position="85"/>
    </location>
</feature>
<evidence type="ECO:0000313" key="2">
    <source>
        <dbReference type="EMBL" id="KAJ0398681.1"/>
    </source>
</evidence>
<dbReference type="InterPro" id="IPR023393">
    <property type="entry name" value="START-like_dom_sf"/>
</dbReference>
<accession>A0AAD5Q5R8</accession>
<dbReference type="PANTHER" id="PTHR13510:SF44">
    <property type="entry name" value="RABENOSYN-5"/>
    <property type="match status" value="1"/>
</dbReference>
<protein>
    <recommendedName>
        <fullName evidence="4">FYVE-type domain-containing protein</fullName>
    </recommendedName>
</protein>
<evidence type="ECO:0000256" key="1">
    <source>
        <dbReference type="SAM" id="MobiDB-lite"/>
    </source>
</evidence>
<dbReference type="CDD" id="cd00065">
    <property type="entry name" value="FYVE_like_SF"/>
    <property type="match status" value="1"/>
</dbReference>
<organism evidence="2 3">
    <name type="scientific">Pythium insidiosum</name>
    <name type="common">Pythiosis disease agent</name>
    <dbReference type="NCBI Taxonomy" id="114742"/>
    <lineage>
        <taxon>Eukaryota</taxon>
        <taxon>Sar</taxon>
        <taxon>Stramenopiles</taxon>
        <taxon>Oomycota</taxon>
        <taxon>Peronosporomycetes</taxon>
        <taxon>Pythiales</taxon>
        <taxon>Pythiaceae</taxon>
        <taxon>Pythium</taxon>
    </lineage>
</organism>
<feature type="region of interest" description="Disordered" evidence="1">
    <location>
        <begin position="431"/>
        <end position="466"/>
    </location>
</feature>
<dbReference type="InterPro" id="IPR052727">
    <property type="entry name" value="Rab4/Rab5_effector"/>
</dbReference>
<evidence type="ECO:0000313" key="3">
    <source>
        <dbReference type="Proteomes" id="UP001209570"/>
    </source>
</evidence>
<dbReference type="AlphaFoldDB" id="A0AAD5Q5R8"/>
<dbReference type="EMBL" id="JAKCXM010000207">
    <property type="protein sequence ID" value="KAJ0398681.1"/>
    <property type="molecule type" value="Genomic_DNA"/>
</dbReference>
<sequence>MAHRFTNPFAPLRLSDDDKHQLHELGEIFVANAIEQYEAYLVQDRRHVDPSRWKLIKQREEIRVYKERSKRRTATASQPSRTPSEASASASSSQSSSSASSANANANSSALPTMLTVGTTVGTLHDYMYGTVATSVDMARIRTSYTGDNLIDGAVLEKILEPTADDPFRSLSVKWVVKGQPLHVRTVVKNRDMVYLEYTGLTRLPTTGEIVGFHLLHSVSFPQTHTLDKTLRGNISICGIFRQHNDDVVEVFGKGFMDPTGRVLRAMVIKSAAQVMASTAGMTQCAQLKKLAFAMRHRNTNHTALGQLASRRRQQQQVLQRERSRTHSVSAVVKVGAKCCSVCHKEVSRAPGVLSLGQKSMASHCRLCLHVICSHCRVKKQLSSITPDSELRVQTMSFCVLCVADVKALSAWDVAADEILLQDGPRGYGASVASSASTPDSDGGLEAWSDPVSPHHTSAASLVVQP</sequence>
<dbReference type="Gene3D" id="3.30.530.20">
    <property type="match status" value="1"/>
</dbReference>
<dbReference type="Proteomes" id="UP001209570">
    <property type="component" value="Unassembled WGS sequence"/>
</dbReference>
<keyword evidence="3" id="KW-1185">Reference proteome</keyword>
<feature type="compositionally biased region" description="Low complexity" evidence="1">
    <location>
        <begin position="86"/>
        <end position="107"/>
    </location>
</feature>
<gene>
    <name evidence="2" type="ORF">P43SY_006259</name>
</gene>
<dbReference type="PANTHER" id="PTHR13510">
    <property type="entry name" value="FYVE-FINGER-CONTAINING RAB5 EFFECTOR PROTEIN RABENOSYN-5-RELATED"/>
    <property type="match status" value="1"/>
</dbReference>
<evidence type="ECO:0008006" key="4">
    <source>
        <dbReference type="Google" id="ProtNLM"/>
    </source>
</evidence>
<comment type="caution">
    <text evidence="2">The sequence shown here is derived from an EMBL/GenBank/DDBJ whole genome shotgun (WGS) entry which is preliminary data.</text>
</comment>